<accession>X6PES6</accession>
<dbReference type="Proteomes" id="UP000023152">
    <property type="component" value="Unassembled WGS sequence"/>
</dbReference>
<evidence type="ECO:0000313" key="1">
    <source>
        <dbReference type="EMBL" id="ETO36608.1"/>
    </source>
</evidence>
<organism evidence="1 2">
    <name type="scientific">Reticulomyxa filosa</name>
    <dbReference type="NCBI Taxonomy" id="46433"/>
    <lineage>
        <taxon>Eukaryota</taxon>
        <taxon>Sar</taxon>
        <taxon>Rhizaria</taxon>
        <taxon>Retaria</taxon>
        <taxon>Foraminifera</taxon>
        <taxon>Monothalamids</taxon>
        <taxon>Reticulomyxidae</taxon>
        <taxon>Reticulomyxa</taxon>
    </lineage>
</organism>
<keyword evidence="2" id="KW-1185">Reference proteome</keyword>
<evidence type="ECO:0000313" key="2">
    <source>
        <dbReference type="Proteomes" id="UP000023152"/>
    </source>
</evidence>
<protein>
    <submittedName>
        <fullName evidence="1">Uncharacterized protein</fullName>
    </submittedName>
</protein>
<proteinExistence type="predicted"/>
<name>X6PES6_RETFI</name>
<comment type="caution">
    <text evidence="1">The sequence shown here is derived from an EMBL/GenBank/DDBJ whole genome shotgun (WGS) entry which is preliminary data.</text>
</comment>
<dbReference type="AlphaFoldDB" id="X6PES6"/>
<dbReference type="EMBL" id="ASPP01000479">
    <property type="protein sequence ID" value="ETO36608.1"/>
    <property type="molecule type" value="Genomic_DNA"/>
</dbReference>
<reference evidence="1 2" key="1">
    <citation type="journal article" date="2013" name="Curr. Biol.">
        <title>The Genome of the Foraminiferan Reticulomyxa filosa.</title>
        <authorList>
            <person name="Glockner G."/>
            <person name="Hulsmann N."/>
            <person name="Schleicher M."/>
            <person name="Noegel A.A."/>
            <person name="Eichinger L."/>
            <person name="Gallinger C."/>
            <person name="Pawlowski J."/>
            <person name="Sierra R."/>
            <person name="Euteneuer U."/>
            <person name="Pillet L."/>
            <person name="Moustafa A."/>
            <person name="Platzer M."/>
            <person name="Groth M."/>
            <person name="Szafranski K."/>
            <person name="Schliwa M."/>
        </authorList>
    </citation>
    <scope>NUCLEOTIDE SEQUENCE [LARGE SCALE GENOMIC DNA]</scope>
</reference>
<gene>
    <name evidence="1" type="ORF">RFI_00454</name>
</gene>
<sequence length="413" mass="46841">MGYSYAADASAQNMSKIGMEQVIAHGLATMPTLIQVQFSAQPCTVFDSKCTYFSVDSFTNQTGSDFYPGNPLNTSFQLTNDALSFETMVVTSQPVPSRPLFRTFDAYNQQATIYWEGFWNIQFTNATPTVTSDWVLDNVQTTHDTLLLTNQTLYPLFFQKQILPFIGIWFSQNPIVPSVVYPVLGSNLANPRSIRISNGNLYVQVDSSDFLFRTPDAGGLTEGYWQAVMLSPPSQVIQDGTLYCDSFWTFCNHCHYMVSSHNIGSTPDIVQVFFSPTNNTDESTNEIWPFMYWYKDQPAAGPQTVQVNSDEITVHFLPGGQPIISTYNRGWTTYYSGFFRIIALKKMYLFNQYFLQNFNLNIFSCQFLFGNNEKHNIAILNNIFQSFNIKSLLSPIASDEKKIFCLETFTCSV</sequence>